<comment type="caution">
    <text evidence="6">The sequence shown here is derived from an EMBL/GenBank/DDBJ whole genome shotgun (WGS) entry which is preliminary data.</text>
</comment>
<protein>
    <submittedName>
        <fullName evidence="6">Uncharacterized protein</fullName>
    </submittedName>
</protein>
<keyword evidence="1" id="KW-0732">Signal</keyword>
<keyword evidence="5" id="KW-0812">Transmembrane</keyword>
<feature type="region of interest" description="Disordered" evidence="4">
    <location>
        <begin position="684"/>
        <end position="707"/>
    </location>
</feature>
<dbReference type="Proteomes" id="UP001295684">
    <property type="component" value="Unassembled WGS sequence"/>
</dbReference>
<feature type="transmembrane region" description="Helical" evidence="5">
    <location>
        <begin position="408"/>
        <end position="429"/>
    </location>
</feature>
<evidence type="ECO:0000256" key="5">
    <source>
        <dbReference type="SAM" id="Phobius"/>
    </source>
</evidence>
<keyword evidence="5" id="KW-0472">Membrane</keyword>
<dbReference type="InterPro" id="IPR043543">
    <property type="entry name" value="PAPPA/PAPPA2"/>
</dbReference>
<keyword evidence="7" id="KW-1185">Reference proteome</keyword>
<dbReference type="PANTHER" id="PTHR46130:SF3">
    <property type="entry name" value="CHROMOSOME UNDETERMINED SCAFFOLD_33, WHOLE GENOME SHOTGUN SEQUENCE"/>
    <property type="match status" value="1"/>
</dbReference>
<accession>A0AAD1XZD5</accession>
<feature type="transmembrane region" description="Helical" evidence="5">
    <location>
        <begin position="449"/>
        <end position="469"/>
    </location>
</feature>
<evidence type="ECO:0000313" key="6">
    <source>
        <dbReference type="EMBL" id="CAI2382438.1"/>
    </source>
</evidence>
<feature type="transmembrane region" description="Helical" evidence="5">
    <location>
        <begin position="591"/>
        <end position="613"/>
    </location>
</feature>
<dbReference type="GO" id="GO:0004222">
    <property type="term" value="F:metalloendopeptidase activity"/>
    <property type="evidence" value="ECO:0007669"/>
    <property type="project" value="TreeGrafter"/>
</dbReference>
<dbReference type="Pfam" id="PF13948">
    <property type="entry name" value="DUF4215"/>
    <property type="match status" value="3"/>
</dbReference>
<evidence type="ECO:0000256" key="2">
    <source>
        <dbReference type="ARBA" id="ARBA00022737"/>
    </source>
</evidence>
<reference evidence="6" key="1">
    <citation type="submission" date="2023-07" db="EMBL/GenBank/DDBJ databases">
        <authorList>
            <consortium name="AG Swart"/>
            <person name="Singh M."/>
            <person name="Singh A."/>
            <person name="Seah K."/>
            <person name="Emmerich C."/>
        </authorList>
    </citation>
    <scope>NUCLEOTIDE SEQUENCE</scope>
    <source>
        <strain evidence="6">DP1</strain>
    </source>
</reference>
<dbReference type="GO" id="GO:0005615">
    <property type="term" value="C:extracellular space"/>
    <property type="evidence" value="ECO:0007669"/>
    <property type="project" value="TreeGrafter"/>
</dbReference>
<feature type="transmembrane region" description="Helical" evidence="5">
    <location>
        <begin position="526"/>
        <end position="544"/>
    </location>
</feature>
<proteinExistence type="predicted"/>
<evidence type="ECO:0000256" key="3">
    <source>
        <dbReference type="ARBA" id="ARBA00023157"/>
    </source>
</evidence>
<sequence length="707" mass="80317">MRDRDRLELIRQSLCKFIYYSCLELPIDVRIFLPDVIRPIIRCGDGVVLGNEECDDGNSDNEDGCSSSCRVEIGYTCTSTQPTICTLNCGNSMQESLEECDDGGLVASDGCSSTCTVEEGWECDGNFPTNCTRLCGNGRFDPGEVCDDGAEVNEDGCDSSCQIEAGWECSGFPSKCNLICSNGRVDQDEECDDGGLINGNGCSDKCKTETDWVCEGSPSKCKIKVRIESSEQAIGKSVQMSITLGVLAYLVVSTVLGTALAPMWAMINAMQLINYMGTFSLYFPKSIMSMLSFVNIANMENEYLASMYQAHLDSNLLHNRTSWDHRFENQGIESTHILQNGASIFAGIILMVCYYTIIALLCFCLGKHNKQVRHLSLLIIQESIKDLNCCRRVISKFRKRAHEIKSEILFNSAYKIFEELFIDLCFITLYHLKNIRWENWLDYYGNSVAFVWTLIILSVIMFLPFYYVLFPKIYSAESIAKFRLKVLINDYKENRKICMCNSILFIFRRAVMVWIVILGWNNGWKQVILFSLICFILIVFKIIVKPYKNTILNLQDILFEFIILGLSLTFMEFTNKSTELAKTGRPHLIGMIGFCLVIMLCVLNYVFTFTILVKHCRVKPLKKQKIKPKKKPFHKFSINFAREISSSQIAIKRNSSLHKNNEFIKRNHHNLSSFPYGKAWRTPKLTTENHSTPSPSPPLPLTSHPKP</sequence>
<gene>
    <name evidence="6" type="ORF">ECRASSUSDP1_LOCUS23911</name>
</gene>
<organism evidence="6 7">
    <name type="scientific">Euplotes crassus</name>
    <dbReference type="NCBI Taxonomy" id="5936"/>
    <lineage>
        <taxon>Eukaryota</taxon>
        <taxon>Sar</taxon>
        <taxon>Alveolata</taxon>
        <taxon>Ciliophora</taxon>
        <taxon>Intramacronucleata</taxon>
        <taxon>Spirotrichea</taxon>
        <taxon>Hypotrichia</taxon>
        <taxon>Euplotida</taxon>
        <taxon>Euplotidae</taxon>
        <taxon>Moneuplotes</taxon>
    </lineage>
</organism>
<dbReference type="GO" id="GO:0007166">
    <property type="term" value="P:cell surface receptor signaling pathway"/>
    <property type="evidence" value="ECO:0007669"/>
    <property type="project" value="TreeGrafter"/>
</dbReference>
<evidence type="ECO:0000256" key="4">
    <source>
        <dbReference type="SAM" id="MobiDB-lite"/>
    </source>
</evidence>
<feature type="transmembrane region" description="Helical" evidence="5">
    <location>
        <begin position="551"/>
        <end position="571"/>
    </location>
</feature>
<name>A0AAD1XZD5_EUPCR</name>
<dbReference type="GO" id="GO:0006508">
    <property type="term" value="P:proteolysis"/>
    <property type="evidence" value="ECO:0007669"/>
    <property type="project" value="TreeGrafter"/>
</dbReference>
<dbReference type="NCBIfam" id="TIGR02232">
    <property type="entry name" value="myxo_disulf_rpt"/>
    <property type="match status" value="4"/>
</dbReference>
<evidence type="ECO:0000256" key="1">
    <source>
        <dbReference type="ARBA" id="ARBA00022729"/>
    </source>
</evidence>
<feature type="transmembrane region" description="Helical" evidence="5">
    <location>
        <begin position="344"/>
        <end position="366"/>
    </location>
</feature>
<keyword evidence="2" id="KW-0677">Repeat</keyword>
<keyword evidence="3" id="KW-1015">Disulfide bond</keyword>
<evidence type="ECO:0000313" key="7">
    <source>
        <dbReference type="Proteomes" id="UP001295684"/>
    </source>
</evidence>
<dbReference type="InterPro" id="IPR011936">
    <property type="entry name" value="Myxo_disulph_rpt"/>
</dbReference>
<keyword evidence="5" id="KW-1133">Transmembrane helix</keyword>
<dbReference type="EMBL" id="CAMPGE010024616">
    <property type="protein sequence ID" value="CAI2382438.1"/>
    <property type="molecule type" value="Genomic_DNA"/>
</dbReference>
<feature type="transmembrane region" description="Helical" evidence="5">
    <location>
        <begin position="246"/>
        <end position="267"/>
    </location>
</feature>
<dbReference type="AlphaFoldDB" id="A0AAD1XZD5"/>
<feature type="transmembrane region" description="Helical" evidence="5">
    <location>
        <begin position="502"/>
        <end position="520"/>
    </location>
</feature>
<dbReference type="PANTHER" id="PTHR46130">
    <property type="entry name" value="LAMGL DOMAIN-CONTAINING PROTEIN"/>
    <property type="match status" value="1"/>
</dbReference>